<name>A0AAV2SPK6_MEGNR</name>
<comment type="function">
    <text evidence="5">Putative transcription factor required for axon growth and guidance in the central and peripheral nervous systems. Repels CNS axons away from the midline by promoting the expression of the midline repellent sli and its receptor robo.</text>
</comment>
<dbReference type="Gene3D" id="3.30.710.10">
    <property type="entry name" value="Potassium Channel Kv1.1, Chain A"/>
    <property type="match status" value="1"/>
</dbReference>
<dbReference type="EMBL" id="CAXKWB010098341">
    <property type="protein sequence ID" value="CAL4222573.1"/>
    <property type="molecule type" value="Genomic_DNA"/>
</dbReference>
<evidence type="ECO:0000313" key="9">
    <source>
        <dbReference type="Proteomes" id="UP001497623"/>
    </source>
</evidence>
<feature type="region of interest" description="Disordered" evidence="6">
    <location>
        <begin position="268"/>
        <end position="318"/>
    </location>
</feature>
<dbReference type="AlphaFoldDB" id="A0AAV2SPK6"/>
<dbReference type="PANTHER" id="PTHR23110">
    <property type="entry name" value="BTB DOMAIN TRANSCRIPTION FACTOR"/>
    <property type="match status" value="1"/>
</dbReference>
<dbReference type="InterPro" id="IPR011333">
    <property type="entry name" value="SKP1/BTB/POZ_sf"/>
</dbReference>
<dbReference type="GO" id="GO:0035167">
    <property type="term" value="P:larval lymph gland hemopoiesis"/>
    <property type="evidence" value="ECO:0007669"/>
    <property type="project" value="UniProtKB-ARBA"/>
</dbReference>
<keyword evidence="2" id="KW-0221">Differentiation</keyword>
<dbReference type="GO" id="GO:0048813">
    <property type="term" value="P:dendrite morphogenesis"/>
    <property type="evidence" value="ECO:0007669"/>
    <property type="project" value="UniProtKB-ARBA"/>
</dbReference>
<organism evidence="8 9">
    <name type="scientific">Meganyctiphanes norvegica</name>
    <name type="common">Northern krill</name>
    <name type="synonym">Thysanopoda norvegica</name>
    <dbReference type="NCBI Taxonomy" id="48144"/>
    <lineage>
        <taxon>Eukaryota</taxon>
        <taxon>Metazoa</taxon>
        <taxon>Ecdysozoa</taxon>
        <taxon>Arthropoda</taxon>
        <taxon>Crustacea</taxon>
        <taxon>Multicrustacea</taxon>
        <taxon>Malacostraca</taxon>
        <taxon>Eumalacostraca</taxon>
        <taxon>Eucarida</taxon>
        <taxon>Euphausiacea</taxon>
        <taxon>Euphausiidae</taxon>
        <taxon>Meganyctiphanes</taxon>
    </lineage>
</organism>
<dbReference type="Proteomes" id="UP001497623">
    <property type="component" value="Unassembled WGS sequence"/>
</dbReference>
<accession>A0AAV2SPK6</accession>
<keyword evidence="4" id="KW-0539">Nucleus</keyword>
<evidence type="ECO:0000256" key="2">
    <source>
        <dbReference type="ARBA" id="ARBA00022782"/>
    </source>
</evidence>
<dbReference type="GO" id="GO:0016199">
    <property type="term" value="P:axon midline choice point recognition"/>
    <property type="evidence" value="ECO:0007669"/>
    <property type="project" value="UniProtKB-ARBA"/>
</dbReference>
<comment type="caution">
    <text evidence="8">The sequence shown here is derived from an EMBL/GenBank/DDBJ whole genome shotgun (WGS) entry which is preliminary data.</text>
</comment>
<dbReference type="GO" id="GO:0005634">
    <property type="term" value="C:nucleus"/>
    <property type="evidence" value="ECO:0007669"/>
    <property type="project" value="UniProtKB-ARBA"/>
</dbReference>
<dbReference type="InterPro" id="IPR051095">
    <property type="entry name" value="Dros_DevTransReg"/>
</dbReference>
<dbReference type="Pfam" id="PF00651">
    <property type="entry name" value="BTB"/>
    <property type="match status" value="1"/>
</dbReference>
<dbReference type="PROSITE" id="PS50097">
    <property type="entry name" value="BTB"/>
    <property type="match status" value="1"/>
</dbReference>
<dbReference type="GO" id="GO:0007526">
    <property type="term" value="P:larval somatic muscle development"/>
    <property type="evidence" value="ECO:0007669"/>
    <property type="project" value="UniProtKB-ARBA"/>
</dbReference>
<evidence type="ECO:0000259" key="7">
    <source>
        <dbReference type="PROSITE" id="PS50097"/>
    </source>
</evidence>
<evidence type="ECO:0000313" key="8">
    <source>
        <dbReference type="EMBL" id="CAL4222573.1"/>
    </source>
</evidence>
<feature type="domain" description="BTB" evidence="7">
    <location>
        <begin position="121"/>
        <end position="186"/>
    </location>
</feature>
<keyword evidence="9" id="KW-1185">Reference proteome</keyword>
<reference evidence="8 9" key="1">
    <citation type="submission" date="2024-05" db="EMBL/GenBank/DDBJ databases">
        <authorList>
            <person name="Wallberg A."/>
        </authorList>
    </citation>
    <scope>NUCLEOTIDE SEQUENCE [LARGE SCALE GENOMIC DNA]</scope>
</reference>
<dbReference type="GO" id="GO:0008406">
    <property type="term" value="P:gonad development"/>
    <property type="evidence" value="ECO:0007669"/>
    <property type="project" value="UniProtKB-ARBA"/>
</dbReference>
<evidence type="ECO:0000256" key="5">
    <source>
        <dbReference type="ARBA" id="ARBA00037382"/>
    </source>
</evidence>
<feature type="region of interest" description="Disordered" evidence="6">
    <location>
        <begin position="1"/>
        <end position="26"/>
    </location>
</feature>
<protein>
    <recommendedName>
        <fullName evidence="7">BTB domain-containing protein</fullName>
    </recommendedName>
</protein>
<dbReference type="GO" id="GO:0045476">
    <property type="term" value="P:nurse cell apoptotic process"/>
    <property type="evidence" value="ECO:0007669"/>
    <property type="project" value="UniProtKB-ARBA"/>
</dbReference>
<evidence type="ECO:0000256" key="4">
    <source>
        <dbReference type="ARBA" id="ARBA00023242"/>
    </source>
</evidence>
<dbReference type="GO" id="GO:0045467">
    <property type="term" value="P:R7 cell development"/>
    <property type="evidence" value="ECO:0007669"/>
    <property type="project" value="UniProtKB-ARBA"/>
</dbReference>
<keyword evidence="3" id="KW-0524">Neurogenesis</keyword>
<evidence type="ECO:0000256" key="3">
    <source>
        <dbReference type="ARBA" id="ARBA00022902"/>
    </source>
</evidence>
<dbReference type="InterPro" id="IPR000210">
    <property type="entry name" value="BTB/POZ_dom"/>
</dbReference>
<feature type="region of interest" description="Disordered" evidence="6">
    <location>
        <begin position="215"/>
        <end position="247"/>
    </location>
</feature>
<sequence>MENSKNAHLSDLKNSEEQGDSLPVDFSHPVNVKMEAIEQSQQSRVHNPSSLSQMDLNELFELNPNGGGENHNVNMNSQFESNNVLEFGNEASANNYQLRWNDHIPYFTNILQGLREQNELTDVTFACEDGIVVAHKLVLSSCSAYLRVLFSRLGTPHPVIFLKNTPSSVVRQLMEFVYCGSVDVSEKDLVEVMSLGKSLQIQGLGKFKLPKKDVSNEENASSIIPEDKSTTTNIRSKSPLLPGEIREPPDYILFNQQDLEHECDAENNNIEEPDEKKNAKMTSPKTSNQLKNKKQSPDLKHTQKRKRENGTLESSSATLKRRSCIELTSEKYLMGTQAMFTSDTGRRCYTPFIKKLVGKYYQDHGQQEALKFVKEKFDMDIPDRTMRKWRTYYMELQKN</sequence>
<keyword evidence="1" id="KW-0217">Developmental protein</keyword>
<dbReference type="SUPFAM" id="SSF54695">
    <property type="entry name" value="POZ domain"/>
    <property type="match status" value="1"/>
</dbReference>
<dbReference type="GO" id="GO:0006357">
    <property type="term" value="P:regulation of transcription by RNA polymerase II"/>
    <property type="evidence" value="ECO:0007669"/>
    <property type="project" value="TreeGrafter"/>
</dbReference>
<evidence type="ECO:0000256" key="6">
    <source>
        <dbReference type="SAM" id="MobiDB-lite"/>
    </source>
</evidence>
<gene>
    <name evidence="8" type="ORF">MNOR_LOCUS39188</name>
</gene>
<dbReference type="GO" id="GO:0007464">
    <property type="term" value="P:R3/R4 cell fate commitment"/>
    <property type="evidence" value="ECO:0007669"/>
    <property type="project" value="UniProtKB-ARBA"/>
</dbReference>
<proteinExistence type="predicted"/>
<dbReference type="PANTHER" id="PTHR23110:SF111">
    <property type="entry name" value="LONGITUDINALS LACKING PROTEIN, ISOFORMS F_I_K_T"/>
    <property type="match status" value="1"/>
</dbReference>
<evidence type="ECO:0000256" key="1">
    <source>
        <dbReference type="ARBA" id="ARBA00022473"/>
    </source>
</evidence>
<dbReference type="CDD" id="cd18315">
    <property type="entry name" value="BTB_POZ_BAB-like"/>
    <property type="match status" value="1"/>
</dbReference>
<dbReference type="SMART" id="SM00225">
    <property type="entry name" value="BTB"/>
    <property type="match status" value="1"/>
</dbReference>
<feature type="compositionally biased region" description="Polar residues" evidence="6">
    <location>
        <begin position="280"/>
        <end position="290"/>
    </location>
</feature>